<dbReference type="Gene3D" id="3.30.710.10">
    <property type="entry name" value="Potassium Channel Kv1.1, Chain A"/>
    <property type="match status" value="1"/>
</dbReference>
<evidence type="ECO:0008006" key="4">
    <source>
        <dbReference type="Google" id="ProtNLM"/>
    </source>
</evidence>
<keyword evidence="3" id="KW-1185">Reference proteome</keyword>
<feature type="region of interest" description="Disordered" evidence="1">
    <location>
        <begin position="109"/>
        <end position="131"/>
    </location>
</feature>
<organism evidence="2 3">
    <name type="scientific">Trematosphaeria pertusa</name>
    <dbReference type="NCBI Taxonomy" id="390896"/>
    <lineage>
        <taxon>Eukaryota</taxon>
        <taxon>Fungi</taxon>
        <taxon>Dikarya</taxon>
        <taxon>Ascomycota</taxon>
        <taxon>Pezizomycotina</taxon>
        <taxon>Dothideomycetes</taxon>
        <taxon>Pleosporomycetidae</taxon>
        <taxon>Pleosporales</taxon>
        <taxon>Massarineae</taxon>
        <taxon>Trematosphaeriaceae</taxon>
        <taxon>Trematosphaeria</taxon>
    </lineage>
</organism>
<sequence>MSPRFLTEPPTKVLVGEDRKAYYVHLYILSSCKSSSADVRMNGPWKSTGDGAINWTNFDMQTIECVLHYPYTGDYHVPKSVDETPTSNREGEEICLEQPEGTICTEEQLPTNETSSPSQTPSPDPSALGRPLTPISKCLEVEFPEERLRTVASVVAEQEYRGDGHTVGMSVLVHVKVYSFAHCHFFSDLAKFALQRLT</sequence>
<gene>
    <name evidence="2" type="ORF">BU26DRAFT_604409</name>
</gene>
<evidence type="ECO:0000313" key="3">
    <source>
        <dbReference type="Proteomes" id="UP000800094"/>
    </source>
</evidence>
<proteinExistence type="predicted"/>
<dbReference type="AlphaFoldDB" id="A0A6A6IJF5"/>
<reference evidence="2" key="1">
    <citation type="journal article" date="2020" name="Stud. Mycol.">
        <title>101 Dothideomycetes genomes: a test case for predicting lifestyles and emergence of pathogens.</title>
        <authorList>
            <person name="Haridas S."/>
            <person name="Albert R."/>
            <person name="Binder M."/>
            <person name="Bloem J."/>
            <person name="Labutti K."/>
            <person name="Salamov A."/>
            <person name="Andreopoulos B."/>
            <person name="Baker S."/>
            <person name="Barry K."/>
            <person name="Bills G."/>
            <person name="Bluhm B."/>
            <person name="Cannon C."/>
            <person name="Castanera R."/>
            <person name="Culley D."/>
            <person name="Daum C."/>
            <person name="Ezra D."/>
            <person name="Gonzalez J."/>
            <person name="Henrissat B."/>
            <person name="Kuo A."/>
            <person name="Liang C."/>
            <person name="Lipzen A."/>
            <person name="Lutzoni F."/>
            <person name="Magnuson J."/>
            <person name="Mondo S."/>
            <person name="Nolan M."/>
            <person name="Ohm R."/>
            <person name="Pangilinan J."/>
            <person name="Park H.-J."/>
            <person name="Ramirez L."/>
            <person name="Alfaro M."/>
            <person name="Sun H."/>
            <person name="Tritt A."/>
            <person name="Yoshinaga Y."/>
            <person name="Zwiers L.-H."/>
            <person name="Turgeon B."/>
            <person name="Goodwin S."/>
            <person name="Spatafora J."/>
            <person name="Crous P."/>
            <person name="Grigoriev I."/>
        </authorList>
    </citation>
    <scope>NUCLEOTIDE SEQUENCE</scope>
    <source>
        <strain evidence="2">CBS 122368</strain>
    </source>
</reference>
<feature type="compositionally biased region" description="Low complexity" evidence="1">
    <location>
        <begin position="110"/>
        <end position="121"/>
    </location>
</feature>
<name>A0A6A6IJF5_9PLEO</name>
<evidence type="ECO:0000256" key="1">
    <source>
        <dbReference type="SAM" id="MobiDB-lite"/>
    </source>
</evidence>
<dbReference type="PROSITE" id="PS51257">
    <property type="entry name" value="PROKAR_LIPOPROTEIN"/>
    <property type="match status" value="1"/>
</dbReference>
<evidence type="ECO:0000313" key="2">
    <source>
        <dbReference type="EMBL" id="KAF2250188.1"/>
    </source>
</evidence>
<dbReference type="EMBL" id="ML987194">
    <property type="protein sequence ID" value="KAF2250188.1"/>
    <property type="molecule type" value="Genomic_DNA"/>
</dbReference>
<dbReference type="OrthoDB" id="9997739at2759"/>
<dbReference type="Proteomes" id="UP000800094">
    <property type="component" value="Unassembled WGS sequence"/>
</dbReference>
<accession>A0A6A6IJF5</accession>
<dbReference type="RefSeq" id="XP_033685192.1">
    <property type="nucleotide sequence ID" value="XM_033835527.1"/>
</dbReference>
<dbReference type="GeneID" id="54588857"/>
<protein>
    <recommendedName>
        <fullName evidence="4">BTB domain-containing protein</fullName>
    </recommendedName>
</protein>
<dbReference type="InterPro" id="IPR011333">
    <property type="entry name" value="SKP1/BTB/POZ_sf"/>
</dbReference>